<dbReference type="AlphaFoldDB" id="A0A0P9IV06"/>
<evidence type="ECO:0000256" key="2">
    <source>
        <dbReference type="ARBA" id="ARBA00010989"/>
    </source>
</evidence>
<dbReference type="PANTHER" id="PTHR10961:SF46">
    <property type="entry name" value="PEROXISOMAL SARCOSINE OXIDASE"/>
    <property type="match status" value="1"/>
</dbReference>
<dbReference type="Proteomes" id="UP000053890">
    <property type="component" value="Unassembled WGS sequence"/>
</dbReference>
<keyword evidence="3" id="KW-0285">Flavoprotein</keyword>
<dbReference type="GO" id="GO:0050031">
    <property type="term" value="F:L-pipecolate oxidase activity"/>
    <property type="evidence" value="ECO:0007669"/>
    <property type="project" value="TreeGrafter"/>
</dbReference>
<proteinExistence type="inferred from homology"/>
<dbReference type="Gene3D" id="3.50.50.60">
    <property type="entry name" value="FAD/NAD(P)-binding domain"/>
    <property type="match status" value="1"/>
</dbReference>
<evidence type="ECO:0000256" key="4">
    <source>
        <dbReference type="ARBA" id="ARBA00022827"/>
    </source>
</evidence>
<dbReference type="GeneID" id="28978129"/>
<evidence type="ECO:0000259" key="6">
    <source>
        <dbReference type="Pfam" id="PF01266"/>
    </source>
</evidence>
<evidence type="ECO:0000313" key="7">
    <source>
        <dbReference type="EMBL" id="KPV73375.1"/>
    </source>
</evidence>
<dbReference type="OMA" id="LCWYSDR"/>
<reference evidence="7 8" key="1">
    <citation type="journal article" date="2015" name="Front. Microbiol.">
        <title>Genome sequence of the plant growth promoting endophytic yeast Rhodotorula graminis WP1.</title>
        <authorList>
            <person name="Firrincieli A."/>
            <person name="Otillar R."/>
            <person name="Salamov A."/>
            <person name="Schmutz J."/>
            <person name="Khan Z."/>
            <person name="Redman R.S."/>
            <person name="Fleck N.D."/>
            <person name="Lindquist E."/>
            <person name="Grigoriev I.V."/>
            <person name="Doty S.L."/>
        </authorList>
    </citation>
    <scope>NUCLEOTIDE SEQUENCE [LARGE SCALE GENOMIC DNA]</scope>
    <source>
        <strain evidence="7 8">WP1</strain>
    </source>
</reference>
<keyword evidence="5" id="KW-0560">Oxidoreductase</keyword>
<dbReference type="Gene3D" id="3.30.9.10">
    <property type="entry name" value="D-Amino Acid Oxidase, subunit A, domain 2"/>
    <property type="match status" value="1"/>
</dbReference>
<evidence type="ECO:0000256" key="5">
    <source>
        <dbReference type="ARBA" id="ARBA00023002"/>
    </source>
</evidence>
<evidence type="ECO:0000256" key="3">
    <source>
        <dbReference type="ARBA" id="ARBA00022630"/>
    </source>
</evidence>
<gene>
    <name evidence="7" type="ORF">RHOBADRAFT_55127</name>
</gene>
<dbReference type="PANTHER" id="PTHR10961">
    <property type="entry name" value="PEROXISOMAL SARCOSINE OXIDASE"/>
    <property type="match status" value="1"/>
</dbReference>
<dbReference type="InterPro" id="IPR006076">
    <property type="entry name" value="FAD-dep_OxRdtase"/>
</dbReference>
<dbReference type="OrthoDB" id="2219495at2759"/>
<organism evidence="7 8">
    <name type="scientific">Rhodotorula graminis (strain WP1)</name>
    <dbReference type="NCBI Taxonomy" id="578459"/>
    <lineage>
        <taxon>Eukaryota</taxon>
        <taxon>Fungi</taxon>
        <taxon>Dikarya</taxon>
        <taxon>Basidiomycota</taxon>
        <taxon>Pucciniomycotina</taxon>
        <taxon>Microbotryomycetes</taxon>
        <taxon>Sporidiobolales</taxon>
        <taxon>Sporidiobolaceae</taxon>
        <taxon>Rhodotorula</taxon>
    </lineage>
</organism>
<dbReference type="Pfam" id="PF01266">
    <property type="entry name" value="DAO"/>
    <property type="match status" value="1"/>
</dbReference>
<sequence length="459" mass="49570">MPGPQPPQTVLIVGAGEFGATAALALAEGPYKGRADLITLVDRGVEPPAVDAASSDYNKIVRADYADGLYQRFAVDAMHEWRSPRWRDHFHECGVVVASAASHPQAKYVRTSHALNAESSCADVGPFAAEDDIKQFYPAELRTGGFAGDVAYKNCVGGWAASRDAVVEAIRLARELGVEVLTAEADSLLYHAPASSSSSSSSFSTNVGARGAARGIKTRDGRTLEADFVILACGSWTPRLLPELKTNCLPTGQTVATVKLTEAEMREYEGMPVTLCMDTGFYVFPPNKDRVLKFAIHDRGWLAPTASFPSLPRTALSPGYASQPIPSVALAALKRGLARVHPQLVYKPINEVRLCWYSDRESGDFLLDYHPECTNLFVAAGGSGHAFKFLPLFGSWILGSLQRNLPAELLRLWSFHGDPSRLDKSRGEGPIIRRDLDSGRVVEVGGQEGVEGLSARAKL</sequence>
<comment type="cofactor">
    <cofactor evidence="1">
        <name>FAD</name>
        <dbReference type="ChEBI" id="CHEBI:57692"/>
    </cofactor>
</comment>
<dbReference type="GO" id="GO:0050660">
    <property type="term" value="F:flavin adenine dinucleotide binding"/>
    <property type="evidence" value="ECO:0007669"/>
    <property type="project" value="InterPro"/>
</dbReference>
<comment type="similarity">
    <text evidence="2">Belongs to the MSOX/MTOX family.</text>
</comment>
<name>A0A0P9IV06_RHOGW</name>
<accession>A0A0P9IV06</accession>
<dbReference type="GO" id="GO:0008115">
    <property type="term" value="F:sarcosine oxidase activity"/>
    <property type="evidence" value="ECO:0007669"/>
    <property type="project" value="TreeGrafter"/>
</dbReference>
<evidence type="ECO:0000256" key="1">
    <source>
        <dbReference type="ARBA" id="ARBA00001974"/>
    </source>
</evidence>
<dbReference type="GO" id="GO:0004657">
    <property type="term" value="F:proline dehydrogenase activity"/>
    <property type="evidence" value="ECO:0007669"/>
    <property type="project" value="TreeGrafter"/>
</dbReference>
<dbReference type="SUPFAM" id="SSF51905">
    <property type="entry name" value="FAD/NAD(P)-binding domain"/>
    <property type="match status" value="1"/>
</dbReference>
<keyword evidence="4" id="KW-0274">FAD</keyword>
<feature type="domain" description="FAD dependent oxidoreductase" evidence="6">
    <location>
        <begin position="10"/>
        <end position="397"/>
    </location>
</feature>
<dbReference type="STRING" id="578459.A0A0P9IV06"/>
<evidence type="ECO:0000313" key="8">
    <source>
        <dbReference type="Proteomes" id="UP000053890"/>
    </source>
</evidence>
<protein>
    <recommendedName>
        <fullName evidence="6">FAD dependent oxidoreductase domain-containing protein</fullName>
    </recommendedName>
</protein>
<dbReference type="InterPro" id="IPR036188">
    <property type="entry name" value="FAD/NAD-bd_sf"/>
</dbReference>
<dbReference type="RefSeq" id="XP_018269424.1">
    <property type="nucleotide sequence ID" value="XM_018417681.1"/>
</dbReference>
<dbReference type="EMBL" id="KQ474083">
    <property type="protein sequence ID" value="KPV73375.1"/>
    <property type="molecule type" value="Genomic_DNA"/>
</dbReference>
<dbReference type="InterPro" id="IPR045170">
    <property type="entry name" value="MTOX"/>
</dbReference>
<keyword evidence="8" id="KW-1185">Reference proteome</keyword>